<dbReference type="NCBIfam" id="TIGR02967">
    <property type="entry name" value="guan_deamin"/>
    <property type="match status" value="1"/>
</dbReference>
<keyword evidence="5" id="KW-0479">Metal-binding</keyword>
<gene>
    <name evidence="9" type="primary">guaD</name>
    <name evidence="9" type="ORF">KBTEX_00163</name>
</gene>
<dbReference type="GO" id="GO:0008892">
    <property type="term" value="F:guanine deaminase activity"/>
    <property type="evidence" value="ECO:0007669"/>
    <property type="project" value="UniProtKB-EC"/>
</dbReference>
<dbReference type="AlphaFoldDB" id="A0A5B8R7I3"/>
<evidence type="ECO:0000256" key="6">
    <source>
        <dbReference type="ARBA" id="ARBA00022801"/>
    </source>
</evidence>
<evidence type="ECO:0000256" key="1">
    <source>
        <dbReference type="ARBA" id="ARBA00001947"/>
    </source>
</evidence>
<dbReference type="EC" id="3.5.4.3" evidence="4"/>
<comment type="cofactor">
    <cofactor evidence="1">
        <name>Zn(2+)</name>
        <dbReference type="ChEBI" id="CHEBI:29105"/>
    </cofactor>
</comment>
<dbReference type="SUPFAM" id="SSF51338">
    <property type="entry name" value="Composite domain of metallo-dependent hydrolases"/>
    <property type="match status" value="1"/>
</dbReference>
<sequence>MSPSEARRAIRGCIVHCLHDPGEGDDPNALEILEDGVIVIEDGRVVRTGPADAVLPGLDADTPVADHRGRLVIPGMVDCHVHYAQTDVIASFGEQLLTWLERYTFPAEGRFHDAGLAAETARFFVDELLRNGTTSALVLGTVHAVSADAILEAARARGMRLAAGKVLMDRNAPDYLRDTPETGYRDTRALIERWHGVDRLSYAITPRFAPTSSDAQLERVGELARAYPDTYVHTHVAENAQEVAWVAELFPWSRSYLDVYDRYGMLRERALYAHCIHLDDDDRRRMAETGAVMGFCPTSNLFLGSGLFDYAAARSAGVRVGLATDVGGGTSMSMLRTAAEAYKVAQLRGTALSPARLLYLTTLAGAEALSVADRIGSFRAGCEADLVVLDPAATPMIARRTAAAETVAERLFALFTLGDEHCIAETWLQGQPAYTRAAS</sequence>
<protein>
    <recommendedName>
        <fullName evidence="4">guanine deaminase</fullName>
        <ecNumber evidence="4">3.5.4.3</ecNumber>
    </recommendedName>
</protein>
<dbReference type="EMBL" id="MN079076">
    <property type="protein sequence ID" value="QEA03863.1"/>
    <property type="molecule type" value="Genomic_DNA"/>
</dbReference>
<dbReference type="InterPro" id="IPR032466">
    <property type="entry name" value="Metal_Hydrolase"/>
</dbReference>
<dbReference type="CDD" id="cd01303">
    <property type="entry name" value="GDEase"/>
    <property type="match status" value="1"/>
</dbReference>
<comment type="pathway">
    <text evidence="2">Purine metabolism; guanine degradation; xanthine from guanine: step 1/1.</text>
</comment>
<evidence type="ECO:0000256" key="4">
    <source>
        <dbReference type="ARBA" id="ARBA00012781"/>
    </source>
</evidence>
<evidence type="ECO:0000259" key="8">
    <source>
        <dbReference type="Pfam" id="PF01979"/>
    </source>
</evidence>
<accession>A0A5B8R7I3</accession>
<feature type="domain" description="Amidohydrolase-related" evidence="8">
    <location>
        <begin position="71"/>
        <end position="431"/>
    </location>
</feature>
<dbReference type="Pfam" id="PF01979">
    <property type="entry name" value="Amidohydro_1"/>
    <property type="match status" value="1"/>
</dbReference>
<dbReference type="Gene3D" id="3.20.20.140">
    <property type="entry name" value="Metal-dependent hydrolases"/>
    <property type="match status" value="1"/>
</dbReference>
<keyword evidence="6 9" id="KW-0378">Hydrolase</keyword>
<evidence type="ECO:0000256" key="5">
    <source>
        <dbReference type="ARBA" id="ARBA00022723"/>
    </source>
</evidence>
<organism evidence="9">
    <name type="scientific">uncultured organism</name>
    <dbReference type="NCBI Taxonomy" id="155900"/>
    <lineage>
        <taxon>unclassified sequences</taxon>
        <taxon>environmental samples</taxon>
    </lineage>
</organism>
<dbReference type="FunFam" id="3.20.20.140:FF:000022">
    <property type="entry name" value="Guanine deaminase"/>
    <property type="match status" value="1"/>
</dbReference>
<name>A0A5B8R7I3_9ZZZZ</name>
<dbReference type="UniPathway" id="UPA00603">
    <property type="reaction ID" value="UER00660"/>
</dbReference>
<evidence type="ECO:0000313" key="9">
    <source>
        <dbReference type="EMBL" id="QEA03863.1"/>
    </source>
</evidence>
<dbReference type="Gene3D" id="2.30.40.10">
    <property type="entry name" value="Urease, subunit C, domain 1"/>
    <property type="match status" value="1"/>
</dbReference>
<dbReference type="InterPro" id="IPR006680">
    <property type="entry name" value="Amidohydro-rel"/>
</dbReference>
<evidence type="ECO:0000256" key="7">
    <source>
        <dbReference type="ARBA" id="ARBA00022833"/>
    </source>
</evidence>
<keyword evidence="7" id="KW-0862">Zinc</keyword>
<dbReference type="PANTHER" id="PTHR11271">
    <property type="entry name" value="GUANINE DEAMINASE"/>
    <property type="match status" value="1"/>
</dbReference>
<proteinExistence type="inferred from homology"/>
<dbReference type="InterPro" id="IPR051607">
    <property type="entry name" value="Metallo-dep_hydrolases"/>
</dbReference>
<dbReference type="NCBIfam" id="NF006679">
    <property type="entry name" value="PRK09228.1"/>
    <property type="match status" value="1"/>
</dbReference>
<dbReference type="InterPro" id="IPR014311">
    <property type="entry name" value="Guanine_deaminase"/>
</dbReference>
<dbReference type="GO" id="GO:0008270">
    <property type="term" value="F:zinc ion binding"/>
    <property type="evidence" value="ECO:0007669"/>
    <property type="project" value="InterPro"/>
</dbReference>
<dbReference type="PANTHER" id="PTHR11271:SF6">
    <property type="entry name" value="GUANINE DEAMINASE"/>
    <property type="match status" value="1"/>
</dbReference>
<dbReference type="InterPro" id="IPR011059">
    <property type="entry name" value="Metal-dep_hydrolase_composite"/>
</dbReference>
<dbReference type="SUPFAM" id="SSF51556">
    <property type="entry name" value="Metallo-dependent hydrolases"/>
    <property type="match status" value="1"/>
</dbReference>
<evidence type="ECO:0000256" key="2">
    <source>
        <dbReference type="ARBA" id="ARBA00004984"/>
    </source>
</evidence>
<comment type="similarity">
    <text evidence="3">Belongs to the metallo-dependent hydrolases superfamily. ATZ/TRZ family.</text>
</comment>
<reference evidence="9" key="1">
    <citation type="submission" date="2019-06" db="EMBL/GenBank/DDBJ databases">
        <authorList>
            <person name="Murdoch R.W."/>
            <person name="Fathepure B."/>
        </authorList>
    </citation>
    <scope>NUCLEOTIDE SEQUENCE</scope>
</reference>
<evidence type="ECO:0000256" key="3">
    <source>
        <dbReference type="ARBA" id="ARBA00006745"/>
    </source>
</evidence>
<dbReference type="GO" id="GO:0006147">
    <property type="term" value="P:guanine catabolic process"/>
    <property type="evidence" value="ECO:0007669"/>
    <property type="project" value="UniProtKB-UniPathway"/>
</dbReference>